<keyword evidence="5 9" id="KW-0378">Hydrolase</keyword>
<evidence type="ECO:0000256" key="4">
    <source>
        <dbReference type="ARBA" id="ARBA00022692"/>
    </source>
</evidence>
<comment type="subcellular location">
    <subcellularLocation>
        <location evidence="1">Cell membrane</location>
        <topology evidence="1">Multi-pass membrane protein</topology>
    </subcellularLocation>
</comment>
<protein>
    <submittedName>
        <fullName evidence="9">Cyanoexosortase A</fullName>
        <ecNumber evidence="9">3.4.22.-</ecNumber>
    </submittedName>
</protein>
<keyword evidence="3" id="KW-0645">Protease</keyword>
<dbReference type="NCBIfam" id="TIGR04178">
    <property type="entry name" value="exo_archaeo"/>
    <property type="match status" value="1"/>
</dbReference>
<organism evidence="9">
    <name type="scientific">Oscillatoriales cyanobacterium SpSt-418</name>
    <dbReference type="NCBI Taxonomy" id="2282169"/>
    <lineage>
        <taxon>Bacteria</taxon>
        <taxon>Bacillati</taxon>
        <taxon>Cyanobacteriota</taxon>
        <taxon>Cyanophyceae</taxon>
        <taxon>Oscillatoriophycideae</taxon>
        <taxon>Oscillatoriales</taxon>
    </lineage>
</organism>
<dbReference type="NCBIfam" id="TIGR03763">
    <property type="entry name" value="cyanoexo_CrtA"/>
    <property type="match status" value="1"/>
</dbReference>
<keyword evidence="7 8" id="KW-0472">Membrane</keyword>
<evidence type="ECO:0000256" key="8">
    <source>
        <dbReference type="SAM" id="Phobius"/>
    </source>
</evidence>
<feature type="transmembrane region" description="Helical" evidence="8">
    <location>
        <begin position="125"/>
        <end position="142"/>
    </location>
</feature>
<dbReference type="AlphaFoldDB" id="A0A7C3KCV4"/>
<reference evidence="9" key="1">
    <citation type="journal article" date="2020" name="mSystems">
        <title>Genome- and Community-Level Interaction Insights into Carbon Utilization and Element Cycling Functions of Hydrothermarchaeota in Hydrothermal Sediment.</title>
        <authorList>
            <person name="Zhou Z."/>
            <person name="Liu Y."/>
            <person name="Xu W."/>
            <person name="Pan J."/>
            <person name="Luo Z.H."/>
            <person name="Li M."/>
        </authorList>
    </citation>
    <scope>NUCLEOTIDE SEQUENCE [LARGE SCALE GENOMIC DNA]</scope>
    <source>
        <strain evidence="9">SpSt-418</strain>
    </source>
</reference>
<keyword evidence="4 8" id="KW-0812">Transmembrane</keyword>
<dbReference type="InterPro" id="IPR019127">
    <property type="entry name" value="Exosortase"/>
</dbReference>
<gene>
    <name evidence="9" type="primary">crtA</name>
    <name evidence="9" type="ORF">ENR64_03385</name>
</gene>
<dbReference type="EMBL" id="DSRU01000045">
    <property type="protein sequence ID" value="HFM96805.1"/>
    <property type="molecule type" value="Genomic_DNA"/>
</dbReference>
<evidence type="ECO:0000256" key="2">
    <source>
        <dbReference type="ARBA" id="ARBA00022475"/>
    </source>
</evidence>
<dbReference type="InterPro" id="IPR026392">
    <property type="entry name" value="Exo/Archaeosortase_dom"/>
</dbReference>
<keyword evidence="2" id="KW-1003">Cell membrane</keyword>
<dbReference type="EC" id="3.4.22.-" evidence="9"/>
<evidence type="ECO:0000256" key="7">
    <source>
        <dbReference type="ARBA" id="ARBA00023136"/>
    </source>
</evidence>
<feature type="transmembrane region" description="Helical" evidence="8">
    <location>
        <begin position="215"/>
        <end position="239"/>
    </location>
</feature>
<dbReference type="GO" id="GO:0008233">
    <property type="term" value="F:peptidase activity"/>
    <property type="evidence" value="ECO:0007669"/>
    <property type="project" value="UniProtKB-KW"/>
</dbReference>
<feature type="transmembrane region" description="Helical" evidence="8">
    <location>
        <begin position="179"/>
        <end position="203"/>
    </location>
</feature>
<feature type="transmembrane region" description="Helical" evidence="8">
    <location>
        <begin position="16"/>
        <end position="34"/>
    </location>
</feature>
<keyword evidence="6 8" id="KW-1133">Transmembrane helix</keyword>
<evidence type="ECO:0000256" key="6">
    <source>
        <dbReference type="ARBA" id="ARBA00022989"/>
    </source>
</evidence>
<feature type="transmembrane region" description="Helical" evidence="8">
    <location>
        <begin position="251"/>
        <end position="273"/>
    </location>
</feature>
<evidence type="ECO:0000313" key="9">
    <source>
        <dbReference type="EMBL" id="HFM96805.1"/>
    </source>
</evidence>
<evidence type="ECO:0000256" key="3">
    <source>
        <dbReference type="ARBA" id="ARBA00022670"/>
    </source>
</evidence>
<dbReference type="GO" id="GO:0006508">
    <property type="term" value="P:proteolysis"/>
    <property type="evidence" value="ECO:0007669"/>
    <property type="project" value="UniProtKB-KW"/>
</dbReference>
<feature type="transmembrane region" description="Helical" evidence="8">
    <location>
        <begin position="99"/>
        <end position="118"/>
    </location>
</feature>
<sequence length="286" mass="31731">MAKSNIVVRATSLKDFRFWLLAIAAGLIAIHLVLTYRTDNANLLVSSMVFWFVVSYLIWVKRYTLNLKVSLISTLLGGVLLGVVLLKSTAITGGNFLRLYPFLSGVGVALLASGFRGMRQYWQELTLLFFLGVPEVLFPLFVDISELTARFSTTLLRFTGFDVARQGVFIHLPTGSVEVYSACSGLQTILQVLGFALLCMILVPMRSHWLQKLALFFAAALIGFVVNSVRVALMAHLVAAQQPEAFQYWHVGQGSLVFSMVAVMSFIGLYWWFAQSTLSAICNPLK</sequence>
<feature type="transmembrane region" description="Helical" evidence="8">
    <location>
        <begin position="71"/>
        <end position="93"/>
    </location>
</feature>
<feature type="transmembrane region" description="Helical" evidence="8">
    <location>
        <begin position="40"/>
        <end position="59"/>
    </location>
</feature>
<proteinExistence type="predicted"/>
<dbReference type="Pfam" id="PF09721">
    <property type="entry name" value="Exosortase_EpsH"/>
    <property type="match status" value="1"/>
</dbReference>
<dbReference type="InterPro" id="IPR022505">
    <property type="entry name" value="Exosortase_cyanobac"/>
</dbReference>
<accession>A0A7C3KCV4</accession>
<name>A0A7C3KCV4_9CYAN</name>
<dbReference type="GO" id="GO:0005886">
    <property type="term" value="C:plasma membrane"/>
    <property type="evidence" value="ECO:0007669"/>
    <property type="project" value="UniProtKB-SubCell"/>
</dbReference>
<evidence type="ECO:0000256" key="1">
    <source>
        <dbReference type="ARBA" id="ARBA00004651"/>
    </source>
</evidence>
<evidence type="ECO:0000256" key="5">
    <source>
        <dbReference type="ARBA" id="ARBA00022801"/>
    </source>
</evidence>
<comment type="caution">
    <text evidence="9">The sequence shown here is derived from an EMBL/GenBank/DDBJ whole genome shotgun (WGS) entry which is preliminary data.</text>
</comment>